<evidence type="ECO:0000256" key="6">
    <source>
        <dbReference type="PROSITE-ProRule" id="PRU00169"/>
    </source>
</evidence>
<evidence type="ECO:0000313" key="11">
    <source>
        <dbReference type="Proteomes" id="UP000078599"/>
    </source>
</evidence>
<reference evidence="10 11" key="1">
    <citation type="submission" date="2015-03" db="EMBL/GenBank/DDBJ databases">
        <authorList>
            <person name="Regsiter A."/>
            <person name="william w."/>
        </authorList>
    </citation>
    <scope>NUCLEOTIDE SEQUENCE [LARGE SCALE GENOMIC DNA]</scope>
    <source>
        <strain evidence="10 11">CB1</strain>
    </source>
</reference>
<proteinExistence type="predicted"/>
<dbReference type="Gene3D" id="6.10.250.690">
    <property type="match status" value="1"/>
</dbReference>
<dbReference type="InterPro" id="IPR001867">
    <property type="entry name" value="OmpR/PhoB-type_DNA-bd"/>
</dbReference>
<dbReference type="PROSITE" id="PS51755">
    <property type="entry name" value="OMPR_PHOB"/>
    <property type="match status" value="1"/>
</dbReference>
<evidence type="ECO:0000256" key="3">
    <source>
        <dbReference type="ARBA" id="ARBA00023015"/>
    </source>
</evidence>
<evidence type="ECO:0000256" key="5">
    <source>
        <dbReference type="ARBA" id="ARBA00023163"/>
    </source>
</evidence>
<dbReference type="PANTHER" id="PTHR48111:SF4">
    <property type="entry name" value="DNA-BINDING DUAL TRANSCRIPTIONAL REGULATOR OMPR"/>
    <property type="match status" value="1"/>
</dbReference>
<dbReference type="CDD" id="cd17574">
    <property type="entry name" value="REC_OmpR"/>
    <property type="match status" value="1"/>
</dbReference>
<dbReference type="Pfam" id="PF00072">
    <property type="entry name" value="Response_reg"/>
    <property type="match status" value="1"/>
</dbReference>
<dbReference type="Proteomes" id="UP000078599">
    <property type="component" value="Unassembled WGS sequence"/>
</dbReference>
<dbReference type="Pfam" id="PF00486">
    <property type="entry name" value="Trans_reg_C"/>
    <property type="match status" value="1"/>
</dbReference>
<evidence type="ECO:0000256" key="7">
    <source>
        <dbReference type="PROSITE-ProRule" id="PRU01091"/>
    </source>
</evidence>
<sequence>MRCLQGRQTRSCSGNRAVQRFARLGRRTGFGLPRLISGDLSCGIEQGSRAQRLLLRLSRRQAREAQTETDGQAEARMSESVHGGTDKAVVVVDGGHVSMARLRLDVLHEALYSLAYHFVSLHVGKRRQPLGSPRLRAMNSPAPSQRILVVDDDPELRAMLRDYLTGNGFAVDLAAHGDAMRACLAQQMPHAVILDLMLPGEDGLALARELRRSSDLPILMLSARGEEIDRVIGLEVGADDYLPKPFSPRELLARLRALLRRAQPTSAGDLPPASKPAEQAVRFGPFLLDAAAFRLLRDGQDVGLSVAEFTLLQAMVAHPNRVLSRDQLIDWLKGYERDAFDRSIDVRVARLRRKIEDDPAHPVYVRTIRGQGYLFNPSGVGA</sequence>
<dbReference type="InterPro" id="IPR036388">
    <property type="entry name" value="WH-like_DNA-bd_sf"/>
</dbReference>
<dbReference type="SMART" id="SM00862">
    <property type="entry name" value="Trans_reg_C"/>
    <property type="match status" value="1"/>
</dbReference>
<dbReference type="SMART" id="SM00448">
    <property type="entry name" value="REC"/>
    <property type="match status" value="1"/>
</dbReference>
<feature type="DNA-binding region" description="OmpR/PhoB-type" evidence="7">
    <location>
        <begin position="278"/>
        <end position="377"/>
    </location>
</feature>
<dbReference type="CDD" id="cd00383">
    <property type="entry name" value="trans_reg_C"/>
    <property type="match status" value="1"/>
</dbReference>
<dbReference type="SUPFAM" id="SSF52172">
    <property type="entry name" value="CheY-like"/>
    <property type="match status" value="1"/>
</dbReference>
<dbReference type="PROSITE" id="PS50110">
    <property type="entry name" value="RESPONSE_REGULATORY"/>
    <property type="match status" value="1"/>
</dbReference>
<evidence type="ECO:0000256" key="2">
    <source>
        <dbReference type="ARBA" id="ARBA00023012"/>
    </source>
</evidence>
<keyword evidence="11" id="KW-1185">Reference proteome</keyword>
<dbReference type="EMBL" id="CTRI01000023">
    <property type="protein sequence ID" value="CQR34315.1"/>
    <property type="molecule type" value="Genomic_DNA"/>
</dbReference>
<feature type="modified residue" description="4-aspartylphosphate" evidence="6">
    <location>
        <position position="195"/>
    </location>
</feature>
<dbReference type="SUPFAM" id="SSF46894">
    <property type="entry name" value="C-terminal effector domain of the bipartite response regulators"/>
    <property type="match status" value="1"/>
</dbReference>
<evidence type="ECO:0000256" key="1">
    <source>
        <dbReference type="ARBA" id="ARBA00022553"/>
    </source>
</evidence>
<dbReference type="InterPro" id="IPR011006">
    <property type="entry name" value="CheY-like_superfamily"/>
</dbReference>
<keyword evidence="5" id="KW-0804">Transcription</keyword>
<feature type="domain" description="Response regulatory" evidence="8">
    <location>
        <begin position="146"/>
        <end position="259"/>
    </location>
</feature>
<name>A0ABM9T627_THIA3</name>
<evidence type="ECO:0000256" key="4">
    <source>
        <dbReference type="ARBA" id="ARBA00023125"/>
    </source>
</evidence>
<gene>
    <name evidence="10" type="ORF">THICB1_30388</name>
</gene>
<keyword evidence="1 6" id="KW-0597">Phosphoprotein</keyword>
<comment type="caution">
    <text evidence="10">The sequence shown here is derived from an EMBL/GenBank/DDBJ whole genome shotgun (WGS) entry which is preliminary data.</text>
</comment>
<dbReference type="InterPro" id="IPR039420">
    <property type="entry name" value="WalR-like"/>
</dbReference>
<evidence type="ECO:0000259" key="9">
    <source>
        <dbReference type="PROSITE" id="PS51755"/>
    </source>
</evidence>
<dbReference type="Gene3D" id="1.10.10.10">
    <property type="entry name" value="Winged helix-like DNA-binding domain superfamily/Winged helix DNA-binding domain"/>
    <property type="match status" value="1"/>
</dbReference>
<keyword evidence="3" id="KW-0805">Transcription regulation</keyword>
<dbReference type="InterPro" id="IPR001789">
    <property type="entry name" value="Sig_transdc_resp-reg_receiver"/>
</dbReference>
<evidence type="ECO:0000313" key="10">
    <source>
        <dbReference type="EMBL" id="CQR34315.1"/>
    </source>
</evidence>
<evidence type="ECO:0000259" key="8">
    <source>
        <dbReference type="PROSITE" id="PS50110"/>
    </source>
</evidence>
<keyword evidence="2" id="KW-0902">Two-component regulatory system</keyword>
<protein>
    <submittedName>
        <fullName evidence="10">Two component transcriptional regulator, winged helix family</fullName>
    </submittedName>
</protein>
<keyword evidence="4 7" id="KW-0238">DNA-binding</keyword>
<feature type="domain" description="OmpR/PhoB-type" evidence="9">
    <location>
        <begin position="278"/>
        <end position="377"/>
    </location>
</feature>
<dbReference type="PANTHER" id="PTHR48111">
    <property type="entry name" value="REGULATOR OF RPOS"/>
    <property type="match status" value="1"/>
</dbReference>
<accession>A0ABM9T627</accession>
<dbReference type="InterPro" id="IPR016032">
    <property type="entry name" value="Sig_transdc_resp-reg_C-effctor"/>
</dbReference>
<dbReference type="Gene3D" id="3.40.50.2300">
    <property type="match status" value="1"/>
</dbReference>
<organism evidence="10 11">
    <name type="scientific">Thiomonas arsenitoxydans (strain DSM 22701 / CIP 110005 / 3As)</name>
    <dbReference type="NCBI Taxonomy" id="426114"/>
    <lineage>
        <taxon>Bacteria</taxon>
        <taxon>Pseudomonadati</taxon>
        <taxon>Pseudomonadota</taxon>
        <taxon>Betaproteobacteria</taxon>
        <taxon>Burkholderiales</taxon>
        <taxon>Thiomonas</taxon>
    </lineage>
</organism>